<evidence type="ECO:0008006" key="5">
    <source>
        <dbReference type="Google" id="ProtNLM"/>
    </source>
</evidence>
<feature type="region of interest" description="Disordered" evidence="1">
    <location>
        <begin position="260"/>
        <end position="314"/>
    </location>
</feature>
<feature type="transmembrane region" description="Helical" evidence="2">
    <location>
        <begin position="50"/>
        <end position="68"/>
    </location>
</feature>
<dbReference type="RefSeq" id="WP_326752064.1">
    <property type="nucleotide sequence ID" value="NZ_CP109134.1"/>
</dbReference>
<keyword evidence="2" id="KW-1133">Transmembrane helix</keyword>
<feature type="transmembrane region" description="Helical" evidence="2">
    <location>
        <begin position="177"/>
        <end position="195"/>
    </location>
</feature>
<keyword evidence="4" id="KW-1185">Reference proteome</keyword>
<reference evidence="3 4" key="1">
    <citation type="submission" date="2022-10" db="EMBL/GenBank/DDBJ databases">
        <title>The complete genomes of actinobacterial strains from the NBC collection.</title>
        <authorList>
            <person name="Joergensen T.S."/>
            <person name="Alvarez Arevalo M."/>
            <person name="Sterndorff E.B."/>
            <person name="Faurdal D."/>
            <person name="Vuksanovic O."/>
            <person name="Mourched A.-S."/>
            <person name="Charusanti P."/>
            <person name="Shaw S."/>
            <person name="Blin K."/>
            <person name="Weber T."/>
        </authorList>
    </citation>
    <scope>NUCLEOTIDE SEQUENCE [LARGE SCALE GENOMIC DNA]</scope>
    <source>
        <strain evidence="3 4">NBC 01753</strain>
    </source>
</reference>
<feature type="transmembrane region" description="Helical" evidence="2">
    <location>
        <begin position="118"/>
        <end position="138"/>
    </location>
</feature>
<name>A0ABZ1GJR4_9ACTN</name>
<feature type="transmembrane region" description="Helical" evidence="2">
    <location>
        <begin position="74"/>
        <end position="98"/>
    </location>
</feature>
<keyword evidence="2" id="KW-0472">Membrane</keyword>
<sequence length="314" mass="33708">MGRTRGSWTGGTLRASSFLKPHQVARALFHPAWIPDSLDPSIERLKRIRLIAGLTATLGVYTFLAGGFDFTELLTNTLIAAVVLLFLTPLTVGVMLLVWRRTGTVRELRVPLADGFKLLLLFVCALVTPVLLGWWMLGLGGDDLWLFLFLCLVMLWLVVFVFAAALRVSGNFFGTGAVHRSLPALLAVVTCWLMSLPDLITGDLKGLGLALGVVFILAAPLTVTGIALLELRRLKRRYGVRLADHPATLGPFPGLVPPVPAPASHPAPAPAPAPGPGQPHIPVQGNPYTYPQSPYAPGTPGNPYAPPAQNPYAR</sequence>
<keyword evidence="2" id="KW-0812">Transmembrane</keyword>
<gene>
    <name evidence="3" type="ORF">OIE73_08950</name>
</gene>
<evidence type="ECO:0000256" key="2">
    <source>
        <dbReference type="SAM" id="Phobius"/>
    </source>
</evidence>
<dbReference type="GeneID" id="91542694"/>
<dbReference type="EMBL" id="CP109134">
    <property type="protein sequence ID" value="WSD05876.1"/>
    <property type="molecule type" value="Genomic_DNA"/>
</dbReference>
<organism evidence="3 4">
    <name type="scientific">Streptomyces hirsutus</name>
    <dbReference type="NCBI Taxonomy" id="35620"/>
    <lineage>
        <taxon>Bacteria</taxon>
        <taxon>Bacillati</taxon>
        <taxon>Actinomycetota</taxon>
        <taxon>Actinomycetes</taxon>
        <taxon>Kitasatosporales</taxon>
        <taxon>Streptomycetaceae</taxon>
        <taxon>Streptomyces</taxon>
    </lineage>
</organism>
<feature type="transmembrane region" description="Helical" evidence="2">
    <location>
        <begin position="144"/>
        <end position="165"/>
    </location>
</feature>
<proteinExistence type="predicted"/>
<evidence type="ECO:0000256" key="1">
    <source>
        <dbReference type="SAM" id="MobiDB-lite"/>
    </source>
</evidence>
<protein>
    <recommendedName>
        <fullName evidence="5">Integral membrane protein</fullName>
    </recommendedName>
</protein>
<evidence type="ECO:0000313" key="4">
    <source>
        <dbReference type="Proteomes" id="UP001335325"/>
    </source>
</evidence>
<feature type="compositionally biased region" description="Pro residues" evidence="1">
    <location>
        <begin position="303"/>
        <end position="314"/>
    </location>
</feature>
<accession>A0ABZ1GJR4</accession>
<dbReference type="Proteomes" id="UP001335325">
    <property type="component" value="Chromosome"/>
</dbReference>
<feature type="transmembrane region" description="Helical" evidence="2">
    <location>
        <begin position="207"/>
        <end position="229"/>
    </location>
</feature>
<evidence type="ECO:0000313" key="3">
    <source>
        <dbReference type="EMBL" id="WSD05876.1"/>
    </source>
</evidence>
<feature type="compositionally biased region" description="Pro residues" evidence="1">
    <location>
        <begin position="260"/>
        <end position="279"/>
    </location>
</feature>